<dbReference type="PIRSF" id="PIRSF029208">
    <property type="entry name" value="Phage_tail_GPU"/>
    <property type="match status" value="1"/>
</dbReference>
<protein>
    <submittedName>
        <fullName evidence="2">Oxidoreductase</fullName>
    </submittedName>
</protein>
<evidence type="ECO:0000256" key="1">
    <source>
        <dbReference type="SAM" id="MobiDB-lite"/>
    </source>
</evidence>
<dbReference type="InterPro" id="IPR016912">
    <property type="entry name" value="Phage_P2_GpU"/>
</dbReference>
<feature type="region of interest" description="Disordered" evidence="1">
    <location>
        <begin position="130"/>
        <end position="158"/>
    </location>
</feature>
<name>A0A108CIU6_9BURK</name>
<gene>
    <name evidence="2" type="ORF">WM16_13715</name>
</gene>
<proteinExistence type="predicted"/>
<organism evidence="2 3">
    <name type="scientific">Burkholderia ubonensis</name>
    <dbReference type="NCBI Taxonomy" id="101571"/>
    <lineage>
        <taxon>Bacteria</taxon>
        <taxon>Pseudomonadati</taxon>
        <taxon>Pseudomonadota</taxon>
        <taxon>Betaproteobacteria</taxon>
        <taxon>Burkholderiales</taxon>
        <taxon>Burkholderiaceae</taxon>
        <taxon>Burkholderia</taxon>
        <taxon>Burkholderia cepacia complex</taxon>
    </lineage>
</organism>
<comment type="caution">
    <text evidence="2">The sequence shown here is derived from an EMBL/GenBank/DDBJ whole genome shotgun (WGS) entry which is preliminary data.</text>
</comment>
<feature type="compositionally biased region" description="Acidic residues" evidence="1">
    <location>
        <begin position="134"/>
        <end position="152"/>
    </location>
</feature>
<dbReference type="EMBL" id="LPLU01000084">
    <property type="protein sequence ID" value="KWK75331.1"/>
    <property type="molecule type" value="Genomic_DNA"/>
</dbReference>
<dbReference type="RefSeq" id="WP_060065060.1">
    <property type="nucleotide sequence ID" value="NZ_LPDZ01000146.1"/>
</dbReference>
<evidence type="ECO:0000313" key="2">
    <source>
        <dbReference type="EMBL" id="KWK75331.1"/>
    </source>
</evidence>
<reference evidence="2 3" key="1">
    <citation type="submission" date="2015-11" db="EMBL/GenBank/DDBJ databases">
        <title>Expanding the genomic diversity of Burkholderia species for the development of highly accurate diagnostics.</title>
        <authorList>
            <person name="Sahl J."/>
            <person name="Keim P."/>
            <person name="Wagner D."/>
        </authorList>
    </citation>
    <scope>NUCLEOTIDE SEQUENCE [LARGE SCALE GENOMIC DNA]</scope>
    <source>
        <strain evidence="2 3">MSMB782WGS</strain>
    </source>
</reference>
<sequence length="158" mass="17605">MLMSLDQFVFSIKTAPFHELKRRRNWKHPKKSRIGARDSSQYTGLGEDTITLDGLVAPYQIGSIASIDKLSRMADFGDAYVLVDGAGNIYGAYTITSIDETQRYHTRTGIPRRIEFTLTLERVDDGALRIEQNAVDDDETEADGTDGTDADADQEKAQ</sequence>
<dbReference type="Pfam" id="PF06995">
    <property type="entry name" value="Phage_P2_GpU"/>
    <property type="match status" value="1"/>
</dbReference>
<dbReference type="Proteomes" id="UP000065504">
    <property type="component" value="Unassembled WGS sequence"/>
</dbReference>
<dbReference type="InterPro" id="IPR009734">
    <property type="entry name" value="Myoviridae_GpU"/>
</dbReference>
<accession>A0A108CIU6</accession>
<dbReference type="AlphaFoldDB" id="A0A108CIU6"/>
<evidence type="ECO:0000313" key="3">
    <source>
        <dbReference type="Proteomes" id="UP000065504"/>
    </source>
</evidence>